<accession>M5RVR0</accession>
<protein>
    <submittedName>
        <fullName evidence="1">Uncharacterized protein</fullName>
    </submittedName>
</protein>
<comment type="caution">
    <text evidence="1">The sequence shown here is derived from an EMBL/GenBank/DDBJ whole genome shotgun (WGS) entry which is preliminary data.</text>
</comment>
<organism evidence="1 2">
    <name type="scientific">Rhodopirellula maiorica SM1</name>
    <dbReference type="NCBI Taxonomy" id="1265738"/>
    <lineage>
        <taxon>Bacteria</taxon>
        <taxon>Pseudomonadati</taxon>
        <taxon>Planctomycetota</taxon>
        <taxon>Planctomycetia</taxon>
        <taxon>Pirellulales</taxon>
        <taxon>Pirellulaceae</taxon>
        <taxon>Novipirellula</taxon>
    </lineage>
</organism>
<evidence type="ECO:0000313" key="2">
    <source>
        <dbReference type="Proteomes" id="UP000011991"/>
    </source>
</evidence>
<keyword evidence="2" id="KW-1185">Reference proteome</keyword>
<dbReference type="EMBL" id="ANOG01000713">
    <property type="protein sequence ID" value="EMI18044.1"/>
    <property type="molecule type" value="Genomic_DNA"/>
</dbReference>
<reference evidence="1 2" key="1">
    <citation type="journal article" date="2013" name="Mar. Genomics">
        <title>Expression of sulfatases in Rhodopirellula baltica and the diversity of sulfatases in the genus Rhodopirellula.</title>
        <authorList>
            <person name="Wegner C.E."/>
            <person name="Richter-Heitmann T."/>
            <person name="Klindworth A."/>
            <person name="Klockow C."/>
            <person name="Richter M."/>
            <person name="Achstetter T."/>
            <person name="Glockner F.O."/>
            <person name="Harder J."/>
        </authorList>
    </citation>
    <scope>NUCLEOTIDE SEQUENCE [LARGE SCALE GENOMIC DNA]</scope>
    <source>
        <strain evidence="1 2">SM1</strain>
    </source>
</reference>
<dbReference type="Proteomes" id="UP000011991">
    <property type="component" value="Unassembled WGS sequence"/>
</dbReference>
<gene>
    <name evidence="1" type="ORF">RMSM_05033</name>
</gene>
<proteinExistence type="predicted"/>
<name>M5RVR0_9BACT</name>
<dbReference type="AlphaFoldDB" id="M5RVR0"/>
<evidence type="ECO:0000313" key="1">
    <source>
        <dbReference type="EMBL" id="EMI18044.1"/>
    </source>
</evidence>
<sequence>MVSLLAATHRTPSRFPPNLAIKQLWCLRKSLQKGRFSANTTTGFDALPRKQCVSKQ</sequence>